<dbReference type="EMBL" id="LVHI01000012">
    <property type="protein sequence ID" value="OAK54517.1"/>
    <property type="molecule type" value="Genomic_DNA"/>
</dbReference>
<dbReference type="PIRSF" id="PIRSF029171">
    <property type="entry name" value="Esterase_LipA"/>
    <property type="match status" value="1"/>
</dbReference>
<dbReference type="RefSeq" id="WP_068424838.1">
    <property type="nucleotide sequence ID" value="NZ_LVHI01000012.1"/>
</dbReference>
<dbReference type="PANTHER" id="PTHR34853:SF1">
    <property type="entry name" value="LIPASE 5"/>
    <property type="match status" value="1"/>
</dbReference>
<dbReference type="Pfam" id="PF03583">
    <property type="entry name" value="LIP"/>
    <property type="match status" value="1"/>
</dbReference>
<keyword evidence="1" id="KW-0732">Signal</keyword>
<dbReference type="SUPFAM" id="SSF53474">
    <property type="entry name" value="alpha/beta-Hydrolases"/>
    <property type="match status" value="1"/>
</dbReference>
<dbReference type="AlphaFoldDB" id="A0A177YG76"/>
<dbReference type="Gene3D" id="1.10.260.130">
    <property type="match status" value="1"/>
</dbReference>
<protein>
    <submittedName>
        <fullName evidence="2">Lipase</fullName>
    </submittedName>
</protein>
<dbReference type="Gene3D" id="3.40.50.1820">
    <property type="entry name" value="alpha/beta hydrolase"/>
    <property type="match status" value="1"/>
</dbReference>
<dbReference type="GO" id="GO:0016042">
    <property type="term" value="P:lipid catabolic process"/>
    <property type="evidence" value="ECO:0007669"/>
    <property type="project" value="InterPro"/>
</dbReference>
<gene>
    <name evidence="2" type="ORF">A3K89_03935</name>
</gene>
<evidence type="ECO:0000313" key="3">
    <source>
        <dbReference type="Proteomes" id="UP000077519"/>
    </source>
</evidence>
<accession>A0A177YG76</accession>
<keyword evidence="3" id="KW-1185">Reference proteome</keyword>
<sequence>MIMGRIATRSAVTILACALVAATPWTVDADPIADFVSPAQDPSLAAATPLGEPWFDPPPGYESSAPGTVLDTRDVTVGPLVTPTRSTQILFRTSDSHNRPVAAATTVVVPTAPWTGPGTRPVVAYNMAIDSLGNTCAPSWTLPRGIAPEIAAVQLFLAKNYAVVVTDHQGPRQAYAAGRMAGHAVLDALRAMVNLPGLGLPHESPIAITGYSGGAIASGWAAQLAPDYAPDVNLVGTAFGGAPVDYRILLGSMNGNNGASTLFLSATMGVAREYPEMFQLMNANGLRLAQIAKDMCIYLLAPPGLVAPIPVQALSDVPNVHRTPIAERIIADNRMGGDLAPSAPVFIYQGQQEFWVPRQGAETLYDEWCANGANVRLEEYVGEHLVVAISGLPGSHAWIDDRLAGKPAPEGCSSFGR</sequence>
<dbReference type="GO" id="GO:0004806">
    <property type="term" value="F:triacylglycerol lipase activity"/>
    <property type="evidence" value="ECO:0007669"/>
    <property type="project" value="InterPro"/>
</dbReference>
<evidence type="ECO:0000313" key="2">
    <source>
        <dbReference type="EMBL" id="OAK54517.1"/>
    </source>
</evidence>
<dbReference type="InterPro" id="IPR029058">
    <property type="entry name" value="AB_hydrolase_fold"/>
</dbReference>
<proteinExistence type="predicted"/>
<feature type="chain" id="PRO_5008079822" evidence="1">
    <location>
        <begin position="30"/>
        <end position="417"/>
    </location>
</feature>
<feature type="signal peptide" evidence="1">
    <location>
        <begin position="1"/>
        <end position="29"/>
    </location>
</feature>
<dbReference type="PANTHER" id="PTHR34853">
    <property type="match status" value="1"/>
</dbReference>
<comment type="caution">
    <text evidence="2">The sequence shown here is derived from an EMBL/GenBank/DDBJ whole genome shotgun (WGS) entry which is preliminary data.</text>
</comment>
<organism evidence="2 3">
    <name type="scientific">Rhodococcoides kyotonense</name>
    <dbReference type="NCBI Taxonomy" id="398843"/>
    <lineage>
        <taxon>Bacteria</taxon>
        <taxon>Bacillati</taxon>
        <taxon>Actinomycetota</taxon>
        <taxon>Actinomycetes</taxon>
        <taxon>Mycobacteriales</taxon>
        <taxon>Nocardiaceae</taxon>
        <taxon>Rhodococcoides</taxon>
    </lineage>
</organism>
<name>A0A177YG76_9NOCA</name>
<evidence type="ECO:0000256" key="1">
    <source>
        <dbReference type="SAM" id="SignalP"/>
    </source>
</evidence>
<dbReference type="InterPro" id="IPR005152">
    <property type="entry name" value="Lipase_secreted"/>
</dbReference>
<reference evidence="2 3" key="1">
    <citation type="submission" date="2016-03" db="EMBL/GenBank/DDBJ databases">
        <title>Genome sequence of Rhodococcus kyotonensis KB10.</title>
        <authorList>
            <person name="Jeong H."/>
            <person name="Hong C.E."/>
            <person name="Jo S.H."/>
            <person name="Park J.M."/>
        </authorList>
    </citation>
    <scope>NUCLEOTIDE SEQUENCE [LARGE SCALE GENOMIC DNA]</scope>
    <source>
        <strain evidence="2 3">KB10</strain>
    </source>
</reference>
<dbReference type="Proteomes" id="UP000077519">
    <property type="component" value="Unassembled WGS sequence"/>
</dbReference>